<dbReference type="GeneID" id="37618524"/>
<organismHost>
    <name type="scientific">Heterosigma akashiwo</name>
    <name type="common">Chromophytic alga</name>
    <name type="synonym">Heterosigma carterae</name>
    <dbReference type="NCBI Taxonomy" id="2829"/>
</organismHost>
<keyword evidence="3" id="KW-1185">Reference proteome</keyword>
<organism evidence="2 3">
    <name type="scientific">Heterosigma akashiwo virus 01</name>
    <name type="common">HaV01</name>
    <dbReference type="NCBI Taxonomy" id="97195"/>
    <lineage>
        <taxon>Viruses</taxon>
        <taxon>Varidnaviria</taxon>
        <taxon>Bamfordvirae</taxon>
        <taxon>Nucleocytoviricota</taxon>
        <taxon>Megaviricetes</taxon>
        <taxon>Algavirales</taxon>
        <taxon>Phycodnaviridae</taxon>
        <taxon>Raphidovirus</taxon>
        <taxon>Raphidovirus japonicum</taxon>
    </lineage>
</organism>
<evidence type="ECO:0000256" key="1">
    <source>
        <dbReference type="SAM" id="Phobius"/>
    </source>
</evidence>
<dbReference type="EMBL" id="KX008963">
    <property type="protein sequence ID" value="AOM63474.1"/>
    <property type="molecule type" value="Genomic_DNA"/>
</dbReference>
<keyword evidence="1" id="KW-1133">Transmembrane helix</keyword>
<protein>
    <submittedName>
        <fullName evidence="2">Uncharacterized protein</fullName>
    </submittedName>
</protein>
<gene>
    <name evidence="2" type="primary">HaV53_ORF143</name>
</gene>
<accession>A0A1C9C5B1</accession>
<feature type="transmembrane region" description="Helical" evidence="1">
    <location>
        <begin position="101"/>
        <end position="120"/>
    </location>
</feature>
<reference evidence="2 3" key="1">
    <citation type="submission" date="2016-03" db="EMBL/GenBank/DDBJ databases">
        <title>Genome sequences of a Phycodnavirus, Heterosigma akashiwo virus strain 53.</title>
        <authorList>
            <person name="Ueki S."/>
            <person name="Ogura Y."/>
            <person name="Hayashi T."/>
        </authorList>
    </citation>
    <scope>NUCLEOTIDE SEQUENCE [LARGE SCALE GENOMIC DNA]</scope>
    <source>
        <strain evidence="2">HaV53</strain>
    </source>
</reference>
<dbReference type="Proteomes" id="UP000232488">
    <property type="component" value="Segment"/>
</dbReference>
<feature type="transmembrane region" description="Helical" evidence="1">
    <location>
        <begin position="31"/>
        <end position="52"/>
    </location>
</feature>
<evidence type="ECO:0000313" key="2">
    <source>
        <dbReference type="EMBL" id="AOM63474.1"/>
    </source>
</evidence>
<name>A0A1C9C5B1_HAV01</name>
<evidence type="ECO:0000313" key="3">
    <source>
        <dbReference type="Proteomes" id="UP000232488"/>
    </source>
</evidence>
<keyword evidence="1" id="KW-0472">Membrane</keyword>
<keyword evidence="1" id="KW-0812">Transmembrane</keyword>
<proteinExistence type="predicted"/>
<sequence length="232" mass="28152">MDKIMNVINSEQMIKIRTAIDVKLNDRNFTYMLILSLCVLLFIRILFTFIFSRKRKKVSYTKQSQSMQQHVQQLHDSQCQHQQYSPITQQVASYSQFRRSIFILCGLIIFIFLSKYAKWYNNKQYSGSRMKYGRSYNVDNRRCDCTHRCRCGRRHRCRCGHRYRCNCGNSHSCRCNCDNQRRYMVPKYYQHDYDIDNEDIGHNYIPTTKLDNIKYMDYHPDMNYDNNHMGYY</sequence>
<dbReference type="RefSeq" id="YP_009507540.1">
    <property type="nucleotide sequence ID" value="NC_038553.1"/>
</dbReference>
<dbReference type="KEGG" id="vg:37618524"/>